<protein>
    <submittedName>
        <fullName evidence="1">EF-hand</fullName>
    </submittedName>
</protein>
<comment type="caution">
    <text evidence="1">The sequence shown here is derived from an EMBL/GenBank/DDBJ whole genome shotgun (WGS) entry which is preliminary data.</text>
</comment>
<organism evidence="1 2">
    <name type="scientific">Vararia minispora EC-137</name>
    <dbReference type="NCBI Taxonomy" id="1314806"/>
    <lineage>
        <taxon>Eukaryota</taxon>
        <taxon>Fungi</taxon>
        <taxon>Dikarya</taxon>
        <taxon>Basidiomycota</taxon>
        <taxon>Agaricomycotina</taxon>
        <taxon>Agaricomycetes</taxon>
        <taxon>Russulales</taxon>
        <taxon>Lachnocladiaceae</taxon>
        <taxon>Vararia</taxon>
    </lineage>
</organism>
<sequence length="200" mass="22696">MSSRYAGLLSPGSTPSKSHKSRARREPSGVFSMFQPPQVQQFKEAFALIDQNRDGIITEQDLRDTFASLGITPSKVMMEELLSSRPGGHGRTPSSASLDDGPDKGVNFAMFLTMMGERLFDFDAENELLEAFLSFDENDSGTIRVDEMRKWLAETGDRMDQHEIDRFLEGAFTDRQGNFNYKDWVKVLRVNEDEEEPEQL</sequence>
<dbReference type="Proteomes" id="UP000814128">
    <property type="component" value="Unassembled WGS sequence"/>
</dbReference>
<proteinExistence type="predicted"/>
<accession>A0ACB8QR59</accession>
<evidence type="ECO:0000313" key="2">
    <source>
        <dbReference type="Proteomes" id="UP000814128"/>
    </source>
</evidence>
<gene>
    <name evidence="1" type="ORF">K488DRAFT_46045</name>
</gene>
<dbReference type="EMBL" id="MU273505">
    <property type="protein sequence ID" value="KAI0034158.1"/>
    <property type="molecule type" value="Genomic_DNA"/>
</dbReference>
<evidence type="ECO:0000313" key="1">
    <source>
        <dbReference type="EMBL" id="KAI0034158.1"/>
    </source>
</evidence>
<reference evidence="1" key="2">
    <citation type="journal article" date="2022" name="New Phytol.">
        <title>Evolutionary transition to the ectomycorrhizal habit in the genomes of a hyperdiverse lineage of mushroom-forming fungi.</title>
        <authorList>
            <person name="Looney B."/>
            <person name="Miyauchi S."/>
            <person name="Morin E."/>
            <person name="Drula E."/>
            <person name="Courty P.E."/>
            <person name="Kohler A."/>
            <person name="Kuo A."/>
            <person name="LaButti K."/>
            <person name="Pangilinan J."/>
            <person name="Lipzen A."/>
            <person name="Riley R."/>
            <person name="Andreopoulos W."/>
            <person name="He G."/>
            <person name="Johnson J."/>
            <person name="Nolan M."/>
            <person name="Tritt A."/>
            <person name="Barry K.W."/>
            <person name="Grigoriev I.V."/>
            <person name="Nagy L.G."/>
            <person name="Hibbett D."/>
            <person name="Henrissat B."/>
            <person name="Matheny P.B."/>
            <person name="Labbe J."/>
            <person name="Martin F.M."/>
        </authorList>
    </citation>
    <scope>NUCLEOTIDE SEQUENCE</scope>
    <source>
        <strain evidence="1">EC-137</strain>
    </source>
</reference>
<reference evidence="1" key="1">
    <citation type="submission" date="2021-02" db="EMBL/GenBank/DDBJ databases">
        <authorList>
            <consortium name="DOE Joint Genome Institute"/>
            <person name="Ahrendt S."/>
            <person name="Looney B.P."/>
            <person name="Miyauchi S."/>
            <person name="Morin E."/>
            <person name="Drula E."/>
            <person name="Courty P.E."/>
            <person name="Chicoki N."/>
            <person name="Fauchery L."/>
            <person name="Kohler A."/>
            <person name="Kuo A."/>
            <person name="Labutti K."/>
            <person name="Pangilinan J."/>
            <person name="Lipzen A."/>
            <person name="Riley R."/>
            <person name="Andreopoulos W."/>
            <person name="He G."/>
            <person name="Johnson J."/>
            <person name="Barry K.W."/>
            <person name="Grigoriev I.V."/>
            <person name="Nagy L."/>
            <person name="Hibbett D."/>
            <person name="Henrissat B."/>
            <person name="Matheny P.B."/>
            <person name="Labbe J."/>
            <person name="Martin F."/>
        </authorList>
    </citation>
    <scope>NUCLEOTIDE SEQUENCE</scope>
    <source>
        <strain evidence="1">EC-137</strain>
    </source>
</reference>
<keyword evidence="2" id="KW-1185">Reference proteome</keyword>
<name>A0ACB8QR59_9AGAM</name>